<organism evidence="3 4">
    <name type="scientific">Paenibacillus turicensis</name>
    <dbReference type="NCBI Taxonomy" id="160487"/>
    <lineage>
        <taxon>Bacteria</taxon>
        <taxon>Bacillati</taxon>
        <taxon>Bacillota</taxon>
        <taxon>Bacilli</taxon>
        <taxon>Bacillales</taxon>
        <taxon>Paenibacillaceae</taxon>
        <taxon>Paenibacillus</taxon>
    </lineage>
</organism>
<evidence type="ECO:0000313" key="4">
    <source>
        <dbReference type="Proteomes" id="UP001519272"/>
    </source>
</evidence>
<dbReference type="RefSeq" id="WP_210089383.1">
    <property type="nucleotide sequence ID" value="NZ_JAGGKG010000010.1"/>
</dbReference>
<comment type="caution">
    <text evidence="3">The sequence shown here is derived from an EMBL/GenBank/DDBJ whole genome shotgun (WGS) entry which is preliminary data.</text>
</comment>
<dbReference type="Proteomes" id="UP001519272">
    <property type="component" value="Unassembled WGS sequence"/>
</dbReference>
<keyword evidence="4" id="KW-1185">Reference proteome</keyword>
<name>A0ABS4FT53_9BACL</name>
<protein>
    <submittedName>
        <fullName evidence="3">Protein-glutamine gamma-glutamyltransferase</fullName>
        <ecNumber evidence="3">2.3.2.13</ecNumber>
    </submittedName>
</protein>
<reference evidence="3 4" key="1">
    <citation type="submission" date="2021-03" db="EMBL/GenBank/DDBJ databases">
        <title>Genomic Encyclopedia of Type Strains, Phase IV (KMG-IV): sequencing the most valuable type-strain genomes for metagenomic binning, comparative biology and taxonomic classification.</title>
        <authorList>
            <person name="Goeker M."/>
        </authorList>
    </citation>
    <scope>NUCLEOTIDE SEQUENCE [LARGE SCALE GENOMIC DNA]</scope>
    <source>
        <strain evidence="3 4">DSM 14349</strain>
    </source>
</reference>
<dbReference type="GO" id="GO:0003810">
    <property type="term" value="F:protein-glutamine gamma-glutamyltransferase activity"/>
    <property type="evidence" value="ECO:0007669"/>
    <property type="project" value="UniProtKB-EC"/>
</dbReference>
<dbReference type="Pfam" id="PF20085">
    <property type="entry name" value="TGL"/>
    <property type="match status" value="1"/>
</dbReference>
<dbReference type="InterPro" id="IPR020916">
    <property type="entry name" value="Gln_gamma-glutamylTfrase_bac"/>
</dbReference>
<gene>
    <name evidence="3" type="ORF">J2Z32_002412</name>
</gene>
<dbReference type="NCBIfam" id="NF002869">
    <property type="entry name" value="PRK03187.1"/>
    <property type="match status" value="1"/>
</dbReference>
<keyword evidence="3" id="KW-0012">Acyltransferase</keyword>
<evidence type="ECO:0000256" key="2">
    <source>
        <dbReference type="ARBA" id="ARBA00022969"/>
    </source>
</evidence>
<dbReference type="EC" id="2.3.2.13" evidence="3"/>
<evidence type="ECO:0000256" key="1">
    <source>
        <dbReference type="ARBA" id="ARBA00022679"/>
    </source>
</evidence>
<accession>A0ABS4FT53</accession>
<proteinExistence type="inferred from homology"/>
<keyword evidence="1 3" id="KW-0808">Transferase</keyword>
<dbReference type="EMBL" id="JAGGKG010000010">
    <property type="protein sequence ID" value="MBP1905764.1"/>
    <property type="molecule type" value="Genomic_DNA"/>
</dbReference>
<dbReference type="HAMAP" id="MF_00727">
    <property type="entry name" value="Tgl"/>
    <property type="match status" value="1"/>
</dbReference>
<keyword evidence="2" id="KW-0749">Sporulation</keyword>
<sequence length="243" mass="26966">MIVTINGGTLQEPLNLTEEEQSILNDKKNSSVVYNYNSPQAVAFEMKTRANIVAAARALNSSGAKFATFANTKGNPQYWTRTEKGALQLRPGVSPSDAIQDIFNQGSLYAFECATATVIILYKGVLDTVGADIFNRNFAQLELYDWNYDQDLKLISSDQIEQAFPGDVLYFKNPDVDPKTPEWQGENTILLGPDQYFGHGIGIATSQQIISALNSHRRPGSTTAAYLMNDVVHPDFEYLRSLR</sequence>
<evidence type="ECO:0000313" key="3">
    <source>
        <dbReference type="EMBL" id="MBP1905764.1"/>
    </source>
</evidence>